<name>A0AA41RQH9_PAPNU</name>
<dbReference type="InterPro" id="IPR003959">
    <property type="entry name" value="ATPase_AAA_core"/>
</dbReference>
<protein>
    <recommendedName>
        <fullName evidence="7">Clp R domain-containing protein</fullName>
    </recommendedName>
</protein>
<reference evidence="8" key="1">
    <citation type="submission" date="2022-03" db="EMBL/GenBank/DDBJ databases">
        <title>A functionally conserved STORR gene fusion in Papaver species that diverged 16.8 million years ago.</title>
        <authorList>
            <person name="Catania T."/>
        </authorList>
    </citation>
    <scope>NUCLEOTIDE SEQUENCE</scope>
    <source>
        <strain evidence="8">S-191538</strain>
    </source>
</reference>
<proteinExistence type="inferred from homology"/>
<evidence type="ECO:0000256" key="3">
    <source>
        <dbReference type="ARBA" id="ARBA00023015"/>
    </source>
</evidence>
<dbReference type="InterPro" id="IPR036628">
    <property type="entry name" value="Clp_N_dom_sf"/>
</dbReference>
<feature type="region of interest" description="Disordered" evidence="6">
    <location>
        <begin position="650"/>
        <end position="671"/>
    </location>
</feature>
<evidence type="ECO:0000256" key="4">
    <source>
        <dbReference type="ARBA" id="ARBA00023163"/>
    </source>
</evidence>
<dbReference type="EMBL" id="JAJJMA010004796">
    <property type="protein sequence ID" value="MCL7021791.1"/>
    <property type="molecule type" value="Genomic_DNA"/>
</dbReference>
<dbReference type="CDD" id="cd19499">
    <property type="entry name" value="RecA-like_ClpB_Hsp104-like"/>
    <property type="match status" value="1"/>
</dbReference>
<keyword evidence="3" id="KW-0805">Transcription regulation</keyword>
<dbReference type="InterPro" id="IPR004176">
    <property type="entry name" value="Clp_R_N"/>
</dbReference>
<comment type="caution">
    <text evidence="8">The sequence shown here is derived from an EMBL/GenBank/DDBJ whole genome shotgun (WGS) entry which is preliminary data.</text>
</comment>
<gene>
    <name evidence="8" type="ORF">MKW94_008497</name>
</gene>
<feature type="compositionally biased region" description="Polar residues" evidence="6">
    <location>
        <begin position="650"/>
        <end position="663"/>
    </location>
</feature>
<evidence type="ECO:0000256" key="1">
    <source>
        <dbReference type="ARBA" id="ARBA00008675"/>
    </source>
</evidence>
<dbReference type="Proteomes" id="UP001177140">
    <property type="component" value="Unassembled WGS sequence"/>
</dbReference>
<evidence type="ECO:0000256" key="2">
    <source>
        <dbReference type="ARBA" id="ARBA00022737"/>
    </source>
</evidence>
<sequence length="1105" mass="120890">MPTPVTTARQCLTPEASKGLDEAVNVAKRRGHAQTTSLHVISSFLILPSSSILRDACLRTRNSSYSSNVKFKALELCFNVALDRLPASSQHNGGGNANEPPVSNSLMAAIKRSQANQRRNPESYHLYHLQQNQQQSSVSCVKVEIQQLILSILDDPVVSRVFGDAGFRSTDIKFSILRPLRYNSSYPPLFLCNLAGAPGVAGPGGGGGSVSDYDSSRKSFSFPFSGFSEVSDGEENCRRIGEILVRKKGRNPLLVGVHAKDAITSFKENVESLKNGVLPVELPRLEFMSIEREVAEYVSQNGNKRLMGLKFDELSQLLAKNSSGGASGVVVSFGDLKGFAGDGSSGDASTKLISKLTNLVETHSGKLWLMGSTSSYETYLRFITKFPTVEKDWDLQILPTASFRSSVGGYFSRPHSLMESFVPLGGFFSTPTNLKAPLGSTYQPFSRCKLCSDKCEQEVSAVLTVERTISLSDQNQASLPAWLSTEVGANNELDSSKAKDEKTVLHNKVTAVQKKWNDICQCLHTSSPLERDVSRAGPQAFPCIMGFPVAPERKERVNNHANTLTDASPHETGWDSAPAKLPKTSAHGAILSDPADSKDKSESSPDKLHLRRPSKGEVTPACSRSVVLDGDGSPCSAASVTTDLGLGTLYSSVQDPNNPTSQANEEHFRDSSGSIEVNVVKEKPLKPQLQSSFYTGLDSSGQFDSTDFKLLWKSLKEKVGRQDEAIYAVSRTVAICRSGKERRRGARLKGDIWFSFLGSDMVAKRKLAIALAEMLFGSKESVICVDLASPDVISPPNSMFDSKKMNGFDTSFRGSFIVDYIYSEIRKNPLSVVFLENVDKADIRVHNCLVHAIDTGKFIDSRGREISINNSVFAVTSSDIKSNGTLSFRKETSKFSEEKVLVAQGWQMKIVVRNDPECINASRNMSNVFVSSRNPSSSPAFLNKRKLNDTLETTNRFQKTSNKYLDLNLSVEDLEATSEDSALASLDNFTNLVDECVVFEPFDFDSLASQVLKRIDESYKNTIGSEGLLEVDSQAMEQILAAAWLCDSRKALDNWVEHVLTGTFQEARERYTVGAGSVLKLVSCEGLPMQDQALGVCLPARIILQ</sequence>
<dbReference type="GO" id="GO:0016887">
    <property type="term" value="F:ATP hydrolysis activity"/>
    <property type="evidence" value="ECO:0007669"/>
    <property type="project" value="InterPro"/>
</dbReference>
<dbReference type="Pfam" id="PF07724">
    <property type="entry name" value="AAA_2"/>
    <property type="match status" value="1"/>
</dbReference>
<evidence type="ECO:0000256" key="5">
    <source>
        <dbReference type="PROSITE-ProRule" id="PRU01251"/>
    </source>
</evidence>
<dbReference type="Gene3D" id="3.40.50.300">
    <property type="entry name" value="P-loop containing nucleotide triphosphate hydrolases"/>
    <property type="match status" value="1"/>
</dbReference>
<keyword evidence="9" id="KW-1185">Reference proteome</keyword>
<dbReference type="InterPro" id="IPR058680">
    <property type="entry name" value="NBD_SMAX1-like"/>
</dbReference>
<feature type="compositionally biased region" description="Basic and acidic residues" evidence="6">
    <location>
        <begin position="595"/>
        <end position="608"/>
    </location>
</feature>
<evidence type="ECO:0000259" key="7">
    <source>
        <dbReference type="PROSITE" id="PS51903"/>
    </source>
</evidence>
<feature type="domain" description="Clp R" evidence="7">
    <location>
        <begin position="8"/>
        <end position="183"/>
    </location>
</feature>
<dbReference type="PANTHER" id="PTHR43572">
    <property type="entry name" value="CHAPERONE PROTEIN CLPD, CHLOROPLASTIC"/>
    <property type="match status" value="1"/>
</dbReference>
<organism evidence="8 9">
    <name type="scientific">Papaver nudicaule</name>
    <name type="common">Iceland poppy</name>
    <dbReference type="NCBI Taxonomy" id="74823"/>
    <lineage>
        <taxon>Eukaryota</taxon>
        <taxon>Viridiplantae</taxon>
        <taxon>Streptophyta</taxon>
        <taxon>Embryophyta</taxon>
        <taxon>Tracheophyta</taxon>
        <taxon>Spermatophyta</taxon>
        <taxon>Magnoliopsida</taxon>
        <taxon>Ranunculales</taxon>
        <taxon>Papaveraceae</taxon>
        <taxon>Papaveroideae</taxon>
        <taxon>Papaver</taxon>
    </lineage>
</organism>
<dbReference type="InterPro" id="IPR051650">
    <property type="entry name" value="SL_signaling_regulator"/>
</dbReference>
<dbReference type="PANTHER" id="PTHR43572:SF38">
    <property type="entry name" value="PROTEIN SMAX1-LIKE 6"/>
    <property type="match status" value="1"/>
</dbReference>
<dbReference type="Pfam" id="PF23569">
    <property type="entry name" value="NBD_SMAX1"/>
    <property type="match status" value="1"/>
</dbReference>
<dbReference type="Gene3D" id="1.10.1780.10">
    <property type="entry name" value="Clp, N-terminal domain"/>
    <property type="match status" value="1"/>
</dbReference>
<evidence type="ECO:0000313" key="9">
    <source>
        <dbReference type="Proteomes" id="UP001177140"/>
    </source>
</evidence>
<feature type="region of interest" description="Disordered" evidence="6">
    <location>
        <begin position="587"/>
        <end position="634"/>
    </location>
</feature>
<dbReference type="PROSITE" id="PS51903">
    <property type="entry name" value="CLP_R"/>
    <property type="match status" value="1"/>
</dbReference>
<comment type="similarity">
    <text evidence="1">Belongs to the ClpA/ClpB family.</text>
</comment>
<dbReference type="Pfam" id="PF26587">
    <property type="entry name" value="AAA_lid_SMAX1"/>
    <property type="match status" value="1"/>
</dbReference>
<dbReference type="InterPro" id="IPR058954">
    <property type="entry name" value="AAA_lid_SMAX1"/>
</dbReference>
<dbReference type="GO" id="GO:0005524">
    <property type="term" value="F:ATP binding"/>
    <property type="evidence" value="ECO:0007669"/>
    <property type="project" value="InterPro"/>
</dbReference>
<feature type="region of interest" description="Disordered" evidence="6">
    <location>
        <begin position="563"/>
        <end position="582"/>
    </location>
</feature>
<dbReference type="InterPro" id="IPR027417">
    <property type="entry name" value="P-loop_NTPase"/>
</dbReference>
<dbReference type="AlphaFoldDB" id="A0AA41RQH9"/>
<keyword evidence="4" id="KW-0804">Transcription</keyword>
<accession>A0AA41RQH9</accession>
<dbReference type="SUPFAM" id="SSF52540">
    <property type="entry name" value="P-loop containing nucleoside triphosphate hydrolases"/>
    <property type="match status" value="1"/>
</dbReference>
<keyword evidence="2 5" id="KW-0677">Repeat</keyword>
<evidence type="ECO:0000313" key="8">
    <source>
        <dbReference type="EMBL" id="MCL7021791.1"/>
    </source>
</evidence>
<evidence type="ECO:0000256" key="6">
    <source>
        <dbReference type="SAM" id="MobiDB-lite"/>
    </source>
</evidence>